<protein>
    <recommendedName>
        <fullName evidence="8">Protein root UVB sensitive/RUS domain-containing protein</fullName>
    </recommendedName>
</protein>
<keyword evidence="5 7" id="KW-0472">Membrane</keyword>
<keyword evidence="4 7" id="KW-1133">Transmembrane helix</keyword>
<feature type="compositionally biased region" description="Low complexity" evidence="6">
    <location>
        <begin position="47"/>
        <end position="58"/>
    </location>
</feature>
<dbReference type="VEuPathDB" id="TriTrypDB:BSAL_47020c"/>
<evidence type="ECO:0000313" key="9">
    <source>
        <dbReference type="EMBL" id="CUG94205.1"/>
    </source>
</evidence>
<organism evidence="9 10">
    <name type="scientific">Bodo saltans</name>
    <name type="common">Flagellated protozoan</name>
    <dbReference type="NCBI Taxonomy" id="75058"/>
    <lineage>
        <taxon>Eukaryota</taxon>
        <taxon>Discoba</taxon>
        <taxon>Euglenozoa</taxon>
        <taxon>Kinetoplastea</taxon>
        <taxon>Metakinetoplastina</taxon>
        <taxon>Eubodonida</taxon>
        <taxon>Bodonidae</taxon>
        <taxon>Bodo</taxon>
    </lineage>
</organism>
<evidence type="ECO:0000256" key="3">
    <source>
        <dbReference type="ARBA" id="ARBA00022692"/>
    </source>
</evidence>
<feature type="region of interest" description="Disordered" evidence="6">
    <location>
        <begin position="555"/>
        <end position="575"/>
    </location>
</feature>
<dbReference type="InterPro" id="IPR054549">
    <property type="entry name" value="UVB_sens_RUS_dom"/>
</dbReference>
<keyword evidence="3 7" id="KW-0812">Transmembrane</keyword>
<dbReference type="AlphaFoldDB" id="A0A0S4JVE4"/>
<accession>A0A0S4JVE4</accession>
<dbReference type="GO" id="GO:0016020">
    <property type="term" value="C:membrane"/>
    <property type="evidence" value="ECO:0007669"/>
    <property type="project" value="UniProtKB-SubCell"/>
</dbReference>
<evidence type="ECO:0000259" key="8">
    <source>
        <dbReference type="Pfam" id="PF04884"/>
    </source>
</evidence>
<evidence type="ECO:0000256" key="2">
    <source>
        <dbReference type="ARBA" id="ARBA00007558"/>
    </source>
</evidence>
<comment type="similarity">
    <text evidence="2">Belongs to the RUS1 family.</text>
</comment>
<comment type="subcellular location">
    <subcellularLocation>
        <location evidence="1">Membrane</location>
    </subcellularLocation>
</comment>
<keyword evidence="10" id="KW-1185">Reference proteome</keyword>
<evidence type="ECO:0000256" key="1">
    <source>
        <dbReference type="ARBA" id="ARBA00004370"/>
    </source>
</evidence>
<feature type="transmembrane region" description="Helical" evidence="7">
    <location>
        <begin position="156"/>
        <end position="177"/>
    </location>
</feature>
<feature type="region of interest" description="Disordered" evidence="6">
    <location>
        <begin position="36"/>
        <end position="59"/>
    </location>
</feature>
<feature type="domain" description="Protein root UVB sensitive/RUS" evidence="8">
    <location>
        <begin position="69"/>
        <end position="296"/>
    </location>
</feature>
<feature type="transmembrane region" description="Helical" evidence="7">
    <location>
        <begin position="226"/>
        <end position="245"/>
    </location>
</feature>
<evidence type="ECO:0000256" key="4">
    <source>
        <dbReference type="ARBA" id="ARBA00022989"/>
    </source>
</evidence>
<dbReference type="OMA" id="SACIGYQ"/>
<dbReference type="PANTHER" id="PTHR12770">
    <property type="entry name" value="RUS1 FAMILY PROTEIN C16ORF58"/>
    <property type="match status" value="1"/>
</dbReference>
<evidence type="ECO:0000256" key="5">
    <source>
        <dbReference type="ARBA" id="ARBA00023136"/>
    </source>
</evidence>
<proteinExistence type="inferred from homology"/>
<evidence type="ECO:0000313" key="10">
    <source>
        <dbReference type="Proteomes" id="UP000051952"/>
    </source>
</evidence>
<gene>
    <name evidence="9" type="ORF">BSAL_47020c</name>
</gene>
<dbReference type="InterPro" id="IPR006968">
    <property type="entry name" value="RUS_fam"/>
</dbReference>
<dbReference type="Pfam" id="PF04884">
    <property type="entry name" value="UVB_sens_prot"/>
    <property type="match status" value="1"/>
</dbReference>
<dbReference type="OrthoDB" id="364779at2759"/>
<evidence type="ECO:0000256" key="6">
    <source>
        <dbReference type="SAM" id="MobiDB-lite"/>
    </source>
</evidence>
<name>A0A0S4JVE4_BODSA</name>
<feature type="transmembrane region" description="Helical" evidence="7">
    <location>
        <begin position="94"/>
        <end position="122"/>
    </location>
</feature>
<sequence>MSLIRRTMFLRRSMSFVALSHQPEFKQGKTTFNWKPLADTPPAAQGSTTSSTLTSSSSMVPVPQVQDNWARERLSLLGMPRGYPHTCARGFRRYFYLSVGAAFVGNFGTSIATQTLLGGFFAEASPRVWMLKDLAPAIFAAVIANKVISYEGRPKFWLVVYALLTNVSTITDMYIPSMVPPKYLLAAAVVTSMVKQSALLMFFVTRAACLQHFATHNNLAEFTKKFNSFGMVNFTVAMALGIGYTTLVTNFHAQLATVIVCCAANTTLNYMSVSRIAFRVLNPTTAHVVCRRFIASEGAVVMSPTDVSKVLGMWGTITHDTGRDMTDIMLISPPLSSLRVRAETLGQELIAHPSLPFAFGVWSQNPYDEESSIVARIPIMGKLFVSAGKNISRAWRGIHKAVTGIDDSKGTLAARRLGQDVRLSVLVGADCSNKHLMCACLVAYAALVELETAVASGTTTIPQSKDELATFLRRCCREHKDWSQKAELLLSRLKELGWETDSLSIDPAELRFSMEHPVHPLTIEGDDAEVITPSACVDDDNVVVATVVPHIEQQTTSTAAGKSGALPSNGSAPPR</sequence>
<dbReference type="EMBL" id="CYKH01002227">
    <property type="protein sequence ID" value="CUG94205.1"/>
    <property type="molecule type" value="Genomic_DNA"/>
</dbReference>
<dbReference type="PANTHER" id="PTHR12770:SF31">
    <property type="entry name" value="RUS FAMILY MEMBER 1"/>
    <property type="match status" value="1"/>
</dbReference>
<feature type="transmembrane region" description="Helical" evidence="7">
    <location>
        <begin position="128"/>
        <end position="144"/>
    </location>
</feature>
<evidence type="ECO:0000256" key="7">
    <source>
        <dbReference type="SAM" id="Phobius"/>
    </source>
</evidence>
<reference evidence="10" key="1">
    <citation type="submission" date="2015-09" db="EMBL/GenBank/DDBJ databases">
        <authorList>
            <consortium name="Pathogen Informatics"/>
        </authorList>
    </citation>
    <scope>NUCLEOTIDE SEQUENCE [LARGE SCALE GENOMIC DNA]</scope>
    <source>
        <strain evidence="10">Lake Konstanz</strain>
    </source>
</reference>
<feature type="transmembrane region" description="Helical" evidence="7">
    <location>
        <begin position="183"/>
        <end position="205"/>
    </location>
</feature>
<dbReference type="Proteomes" id="UP000051952">
    <property type="component" value="Unassembled WGS sequence"/>
</dbReference>